<dbReference type="OrthoDB" id="9808943at2"/>
<dbReference type="RefSeq" id="WP_133620677.1">
    <property type="nucleotide sequence ID" value="NZ_SNZE01000015.1"/>
</dbReference>
<evidence type="ECO:0000256" key="1">
    <source>
        <dbReference type="ARBA" id="ARBA00010552"/>
    </source>
</evidence>
<dbReference type="InterPro" id="IPR006175">
    <property type="entry name" value="YjgF/YER057c/UK114"/>
</dbReference>
<dbReference type="InterPro" id="IPR035959">
    <property type="entry name" value="RutC-like_sf"/>
</dbReference>
<evidence type="ECO:0000313" key="3">
    <source>
        <dbReference type="Proteomes" id="UP000294480"/>
    </source>
</evidence>
<sequence length="125" mass="12910">MSKQIISTTKAPAAIGPYSQAVKTGQMVFTSGQLGLDPATGDLVSGVEAQAHQAFKNLDAILQEAGSSLANVVKFTLFLTDLADFAAVNAIMAQYVPEPFPARSTIGVASLPKGGLFEVEAVALV</sequence>
<reference evidence="2 3" key="1">
    <citation type="submission" date="2019-03" db="EMBL/GenBank/DDBJ databases">
        <title>Genomic Encyclopedia of Type Strains, Phase IV (KMG-IV): sequencing the most valuable type-strain genomes for metagenomic binning, comparative biology and taxonomic classification.</title>
        <authorList>
            <person name="Goeker M."/>
        </authorList>
    </citation>
    <scope>NUCLEOTIDE SEQUENCE [LARGE SCALE GENOMIC DNA]</scope>
    <source>
        <strain evidence="2 3">DSM 102852</strain>
    </source>
</reference>
<dbReference type="AlphaFoldDB" id="A0A4R6Y2Z2"/>
<dbReference type="GO" id="GO:0005829">
    <property type="term" value="C:cytosol"/>
    <property type="evidence" value="ECO:0007669"/>
    <property type="project" value="TreeGrafter"/>
</dbReference>
<comment type="similarity">
    <text evidence="1">Belongs to the RutC family.</text>
</comment>
<protein>
    <submittedName>
        <fullName evidence="2">2-iminobutanoate/2-iminopropanoate deaminase</fullName>
    </submittedName>
</protein>
<dbReference type="NCBIfam" id="TIGR00004">
    <property type="entry name" value="Rid family detoxifying hydrolase"/>
    <property type="match status" value="1"/>
</dbReference>
<gene>
    <name evidence="2" type="ORF">DFR44_11530</name>
</gene>
<dbReference type="PANTHER" id="PTHR11803">
    <property type="entry name" value="2-IMINOBUTANOATE/2-IMINOPROPANOATE DEAMINASE RIDA"/>
    <property type="match status" value="1"/>
</dbReference>
<name>A0A4R6Y2Z2_9BURK</name>
<evidence type="ECO:0000313" key="2">
    <source>
        <dbReference type="EMBL" id="TDR30914.1"/>
    </source>
</evidence>
<dbReference type="InterPro" id="IPR006056">
    <property type="entry name" value="RidA"/>
</dbReference>
<organism evidence="2 3">
    <name type="scientific">Hydromonas duriensis</name>
    <dbReference type="NCBI Taxonomy" id="1527608"/>
    <lineage>
        <taxon>Bacteria</taxon>
        <taxon>Pseudomonadati</taxon>
        <taxon>Pseudomonadota</taxon>
        <taxon>Betaproteobacteria</taxon>
        <taxon>Burkholderiales</taxon>
        <taxon>Burkholderiaceae</taxon>
        <taxon>Hydromonas</taxon>
    </lineage>
</organism>
<dbReference type="EMBL" id="SNZE01000015">
    <property type="protein sequence ID" value="TDR30914.1"/>
    <property type="molecule type" value="Genomic_DNA"/>
</dbReference>
<dbReference type="PANTHER" id="PTHR11803:SF39">
    <property type="entry name" value="2-IMINOBUTANOATE_2-IMINOPROPANOATE DEAMINASE"/>
    <property type="match status" value="1"/>
</dbReference>
<dbReference type="Pfam" id="PF01042">
    <property type="entry name" value="Ribonuc_L-PSP"/>
    <property type="match status" value="1"/>
</dbReference>
<comment type="caution">
    <text evidence="2">The sequence shown here is derived from an EMBL/GenBank/DDBJ whole genome shotgun (WGS) entry which is preliminary data.</text>
</comment>
<dbReference type="FunFam" id="3.30.1330.40:FF:000001">
    <property type="entry name" value="L-PSP family endoribonuclease"/>
    <property type="match status" value="1"/>
</dbReference>
<dbReference type="Gene3D" id="3.30.1330.40">
    <property type="entry name" value="RutC-like"/>
    <property type="match status" value="1"/>
</dbReference>
<dbReference type="GO" id="GO:0019239">
    <property type="term" value="F:deaminase activity"/>
    <property type="evidence" value="ECO:0007669"/>
    <property type="project" value="TreeGrafter"/>
</dbReference>
<keyword evidence="3" id="KW-1185">Reference proteome</keyword>
<dbReference type="CDD" id="cd00448">
    <property type="entry name" value="YjgF_YER057c_UK114_family"/>
    <property type="match status" value="1"/>
</dbReference>
<proteinExistence type="inferred from homology"/>
<dbReference type="Proteomes" id="UP000294480">
    <property type="component" value="Unassembled WGS sequence"/>
</dbReference>
<dbReference type="SUPFAM" id="SSF55298">
    <property type="entry name" value="YjgF-like"/>
    <property type="match status" value="1"/>
</dbReference>
<accession>A0A4R6Y2Z2</accession>